<proteinExistence type="predicted"/>
<feature type="compositionally biased region" description="Gly residues" evidence="7">
    <location>
        <begin position="37"/>
        <end position="47"/>
    </location>
</feature>
<dbReference type="SMART" id="SM00066">
    <property type="entry name" value="GAL4"/>
    <property type="match status" value="1"/>
</dbReference>
<dbReference type="Pfam" id="PF04082">
    <property type="entry name" value="Fungal_trans"/>
    <property type="match status" value="1"/>
</dbReference>
<dbReference type="PANTHER" id="PTHR47338">
    <property type="entry name" value="ZN(II)2CYS6 TRANSCRIPTION FACTOR (EUROFUNG)-RELATED"/>
    <property type="match status" value="1"/>
</dbReference>
<sequence length="735" mass="80385">MADSRGSSSGFHWGKPPPAPGQQHQQTGISPSASVHNGGGGGGGDPSPGGPRRSFLARESSTPPDSEPPFKKRRDSSMQPMMDDRDRSSPTAITCQPCRARKIKCDSNKPTCNNCAKNPADCFYPVKLKPGLRPGTGSDLQRRIDLLEERVQAYESQIMDHEARLLQLNQWQQNTPAPMLPLSTPISNMAPPGPGTFPAIGSGGDPGSMGMSFSPADLPGSGGTLDLGSFNTNQSPGAGSVTSFLDPQLLPPDDIVRDLISLFFTHIQPWAPIIAPQTFNAPWNIIVYAIVVVTLRLSNDPRIASTKQQIRQAAKSHVLSHAIESTSISSVQALALLALDLIGSEQGPSSWGILALLTRSAVHLGLIQEDEHNTGGSMSGRPPAPSLSRTSIIPAPGNWHEDESRRRLFWLIFCLDRYACVSTGWDFALPDFEIKRRLPCSDELWAQSEWFTTPLFRPVLHRDAVPDRTILSPMAYLVEALDLLGRSHTLQSRTVEANDSREVEHRKDMTMTLTSAAKRWFNDLPLRNMEPSSMTLVIQAIYHATLLKLNAYYAFPALSNGVPVEPYGSTCVTSARAVVQLCNQAAEIGFKQASSPLFIWSTWVAARVLFVNAFLAHADKPDDDFDTIVKSLKEQAPYWSLANQYVKLLERAKRKWLNGTMYDADANPSLPDAIHVLLDLRRTAYSAVGVNGQSTPYVSPPDVNLSHLPAWAIQPLLGDLHDWFDLPAGLFADGQ</sequence>
<dbReference type="GO" id="GO:0006351">
    <property type="term" value="P:DNA-templated transcription"/>
    <property type="evidence" value="ECO:0007669"/>
    <property type="project" value="InterPro"/>
</dbReference>
<dbReference type="SUPFAM" id="SSF57701">
    <property type="entry name" value="Zn2/Cys6 DNA-binding domain"/>
    <property type="match status" value="1"/>
</dbReference>
<reference evidence="9 10" key="1">
    <citation type="submission" date="2018-11" db="EMBL/GenBank/DDBJ databases">
        <title>Genome sequence of Apiotrichum porosum DSM 27194.</title>
        <authorList>
            <person name="Aliyu H."/>
            <person name="Gorte O."/>
            <person name="Ochsenreither K."/>
        </authorList>
    </citation>
    <scope>NUCLEOTIDE SEQUENCE [LARGE SCALE GENOMIC DNA]</scope>
    <source>
        <strain evidence="9 10">DSM 27194</strain>
    </source>
</reference>
<evidence type="ECO:0000313" key="9">
    <source>
        <dbReference type="EMBL" id="RSH86519.1"/>
    </source>
</evidence>
<feature type="compositionally biased region" description="Polar residues" evidence="7">
    <location>
        <begin position="22"/>
        <end position="35"/>
    </location>
</feature>
<dbReference type="GO" id="GO:0008270">
    <property type="term" value="F:zinc ion binding"/>
    <property type="evidence" value="ECO:0007669"/>
    <property type="project" value="InterPro"/>
</dbReference>
<name>A0A427Y5Z6_9TREE</name>
<dbReference type="InterPro" id="IPR007219">
    <property type="entry name" value="XnlR_reg_dom"/>
</dbReference>
<protein>
    <recommendedName>
        <fullName evidence="8">Zn(2)-C6 fungal-type domain-containing protein</fullName>
    </recommendedName>
</protein>
<dbReference type="Gene3D" id="4.10.240.10">
    <property type="entry name" value="Zn(2)-C6 fungal-type DNA-binding domain"/>
    <property type="match status" value="1"/>
</dbReference>
<evidence type="ECO:0000256" key="4">
    <source>
        <dbReference type="ARBA" id="ARBA00023163"/>
    </source>
</evidence>
<dbReference type="RefSeq" id="XP_028479304.1">
    <property type="nucleotide sequence ID" value="XM_028620332.1"/>
</dbReference>
<dbReference type="CDD" id="cd12148">
    <property type="entry name" value="fungal_TF_MHR"/>
    <property type="match status" value="1"/>
</dbReference>
<dbReference type="SMART" id="SM00906">
    <property type="entry name" value="Fungal_trans"/>
    <property type="match status" value="1"/>
</dbReference>
<dbReference type="PROSITE" id="PS50048">
    <property type="entry name" value="ZN2_CY6_FUNGAL_2"/>
    <property type="match status" value="1"/>
</dbReference>
<keyword evidence="2" id="KW-0479">Metal-binding</keyword>
<evidence type="ECO:0000259" key="8">
    <source>
        <dbReference type="PROSITE" id="PS50048"/>
    </source>
</evidence>
<evidence type="ECO:0000256" key="3">
    <source>
        <dbReference type="ARBA" id="ARBA00023015"/>
    </source>
</evidence>
<dbReference type="OrthoDB" id="4456959at2759"/>
<feature type="compositionally biased region" description="Polar residues" evidence="7">
    <location>
        <begin position="1"/>
        <end position="10"/>
    </location>
</feature>
<evidence type="ECO:0000256" key="6">
    <source>
        <dbReference type="SAM" id="Coils"/>
    </source>
</evidence>
<feature type="region of interest" description="Disordered" evidence="7">
    <location>
        <begin position="1"/>
        <end position="92"/>
    </location>
</feature>
<feature type="domain" description="Zn(2)-C6 fungal-type" evidence="8">
    <location>
        <begin position="94"/>
        <end position="124"/>
    </location>
</feature>
<evidence type="ECO:0000256" key="2">
    <source>
        <dbReference type="ARBA" id="ARBA00022723"/>
    </source>
</evidence>
<dbReference type="PROSITE" id="PS00463">
    <property type="entry name" value="ZN2_CY6_FUNGAL_1"/>
    <property type="match status" value="1"/>
</dbReference>
<evidence type="ECO:0000313" key="10">
    <source>
        <dbReference type="Proteomes" id="UP000279236"/>
    </source>
</evidence>
<comment type="subcellular location">
    <subcellularLocation>
        <location evidence="1">Nucleus</location>
    </subcellularLocation>
</comment>
<dbReference type="CDD" id="cd00067">
    <property type="entry name" value="GAL4"/>
    <property type="match status" value="1"/>
</dbReference>
<dbReference type="InterPro" id="IPR036864">
    <property type="entry name" value="Zn2-C6_fun-type_DNA-bd_sf"/>
</dbReference>
<evidence type="ECO:0000256" key="1">
    <source>
        <dbReference type="ARBA" id="ARBA00004123"/>
    </source>
</evidence>
<dbReference type="PANTHER" id="PTHR47338:SF20">
    <property type="entry name" value="ZN(II)2CYS6 TRANSCRIPTION FACTOR (EUROFUNG)"/>
    <property type="match status" value="1"/>
</dbReference>
<keyword evidence="6" id="KW-0175">Coiled coil</keyword>
<dbReference type="Proteomes" id="UP000279236">
    <property type="component" value="Unassembled WGS sequence"/>
</dbReference>
<dbReference type="EMBL" id="RSCE01000002">
    <property type="protein sequence ID" value="RSH86519.1"/>
    <property type="molecule type" value="Genomic_DNA"/>
</dbReference>
<evidence type="ECO:0000256" key="7">
    <source>
        <dbReference type="SAM" id="MobiDB-lite"/>
    </source>
</evidence>
<keyword evidence="10" id="KW-1185">Reference proteome</keyword>
<feature type="region of interest" description="Disordered" evidence="7">
    <location>
        <begin position="371"/>
        <end position="393"/>
    </location>
</feature>
<dbReference type="GO" id="GO:0005634">
    <property type="term" value="C:nucleus"/>
    <property type="evidence" value="ECO:0007669"/>
    <property type="project" value="UniProtKB-SubCell"/>
</dbReference>
<accession>A0A427Y5Z6</accession>
<dbReference type="InterPro" id="IPR001138">
    <property type="entry name" value="Zn2Cys6_DnaBD"/>
</dbReference>
<dbReference type="GeneID" id="39589327"/>
<keyword evidence="3" id="KW-0805">Transcription regulation</keyword>
<keyword evidence="5" id="KW-0539">Nucleus</keyword>
<dbReference type="GO" id="GO:0003677">
    <property type="term" value="F:DNA binding"/>
    <property type="evidence" value="ECO:0007669"/>
    <property type="project" value="InterPro"/>
</dbReference>
<dbReference type="GO" id="GO:0000981">
    <property type="term" value="F:DNA-binding transcription factor activity, RNA polymerase II-specific"/>
    <property type="evidence" value="ECO:0007669"/>
    <property type="project" value="InterPro"/>
</dbReference>
<comment type="caution">
    <text evidence="9">The sequence shown here is derived from an EMBL/GenBank/DDBJ whole genome shotgun (WGS) entry which is preliminary data.</text>
</comment>
<gene>
    <name evidence="9" type="ORF">EHS24_004784</name>
</gene>
<organism evidence="9 10">
    <name type="scientific">Apiotrichum porosum</name>
    <dbReference type="NCBI Taxonomy" id="105984"/>
    <lineage>
        <taxon>Eukaryota</taxon>
        <taxon>Fungi</taxon>
        <taxon>Dikarya</taxon>
        <taxon>Basidiomycota</taxon>
        <taxon>Agaricomycotina</taxon>
        <taxon>Tremellomycetes</taxon>
        <taxon>Trichosporonales</taxon>
        <taxon>Trichosporonaceae</taxon>
        <taxon>Apiotrichum</taxon>
    </lineage>
</organism>
<evidence type="ECO:0000256" key="5">
    <source>
        <dbReference type="ARBA" id="ARBA00023242"/>
    </source>
</evidence>
<dbReference type="AlphaFoldDB" id="A0A427Y5Z6"/>
<dbReference type="InterPro" id="IPR050815">
    <property type="entry name" value="TF_fung"/>
</dbReference>
<feature type="coiled-coil region" evidence="6">
    <location>
        <begin position="137"/>
        <end position="164"/>
    </location>
</feature>
<keyword evidence="4" id="KW-0804">Transcription</keyword>
<dbReference type="Pfam" id="PF00172">
    <property type="entry name" value="Zn_clus"/>
    <property type="match status" value="1"/>
</dbReference>